<gene>
    <name evidence="1" type="ORF">ALC56_11256</name>
</gene>
<protein>
    <submittedName>
        <fullName evidence="1">Uncharacterized protein</fullName>
    </submittedName>
</protein>
<dbReference type="Proteomes" id="UP000078541">
    <property type="component" value="Unassembled WGS sequence"/>
</dbReference>
<keyword evidence="2" id="KW-1185">Reference proteome</keyword>
<proteinExistence type="predicted"/>
<reference evidence="1 2" key="1">
    <citation type="submission" date="2016-03" db="EMBL/GenBank/DDBJ databases">
        <title>Trachymyrmex septentrionalis WGS genome.</title>
        <authorList>
            <person name="Nygaard S."/>
            <person name="Hu H."/>
            <person name="Boomsma J."/>
            <person name="Zhang G."/>
        </authorList>
    </citation>
    <scope>NUCLEOTIDE SEQUENCE [LARGE SCALE GENOMIC DNA]</scope>
    <source>
        <strain evidence="1">Tsep2-gDNA-1</strain>
        <tissue evidence="1">Whole body</tissue>
    </source>
</reference>
<accession>A0A195F0P1</accession>
<dbReference type="AlphaFoldDB" id="A0A195F0P1"/>
<dbReference type="EMBL" id="KQ981864">
    <property type="protein sequence ID" value="KYN34150.1"/>
    <property type="molecule type" value="Genomic_DNA"/>
</dbReference>
<name>A0A195F0P1_9HYME</name>
<sequence>MYPTAAAAAAAGLTTTTMGQSSSNTGHSGDRCCDVSMTMGNIRDVGLENSVLLAFSFHPPAPGFEGLQDAPAPPSCSHLSRRIIGVPWSPGMGRRWYCHMADTGAGLRRPASKTAIAHPHKSTTDPARVSLPSNYLIDVTRAVRRAMSFFYATSISTEVLYISEAHYVKHLKGVKHACTHVAQANVAESGLTDVLESPPDHGETPTWPRNKLARHNKLKPGVYPRRRGRIVVGFLFTGRAQLVLGSNDANGGNFPDGFEVNQWQDFKEAGQEGSLGCCCCYQVNVLTATVVGGTTDVENFDLENWGLRPNEGEGRGRDESGGC</sequence>
<organism evidence="1 2">
    <name type="scientific">Trachymyrmex septentrionalis</name>
    <dbReference type="NCBI Taxonomy" id="34720"/>
    <lineage>
        <taxon>Eukaryota</taxon>
        <taxon>Metazoa</taxon>
        <taxon>Ecdysozoa</taxon>
        <taxon>Arthropoda</taxon>
        <taxon>Hexapoda</taxon>
        <taxon>Insecta</taxon>
        <taxon>Pterygota</taxon>
        <taxon>Neoptera</taxon>
        <taxon>Endopterygota</taxon>
        <taxon>Hymenoptera</taxon>
        <taxon>Apocrita</taxon>
        <taxon>Aculeata</taxon>
        <taxon>Formicoidea</taxon>
        <taxon>Formicidae</taxon>
        <taxon>Myrmicinae</taxon>
        <taxon>Trachymyrmex</taxon>
    </lineage>
</organism>
<evidence type="ECO:0000313" key="1">
    <source>
        <dbReference type="EMBL" id="KYN34150.1"/>
    </source>
</evidence>
<evidence type="ECO:0000313" key="2">
    <source>
        <dbReference type="Proteomes" id="UP000078541"/>
    </source>
</evidence>